<proteinExistence type="inferred from homology"/>
<comment type="caution">
    <text evidence="9">The sequence shown here is derived from an EMBL/GenBank/DDBJ whole genome shotgun (WGS) entry which is preliminary data.</text>
</comment>
<dbReference type="Proteomes" id="UP000823893">
    <property type="component" value="Unassembled WGS sequence"/>
</dbReference>
<accession>A0A9D2N7B4</accession>
<dbReference type="InterPro" id="IPR002772">
    <property type="entry name" value="Glyco_hydro_3_C"/>
</dbReference>
<reference evidence="9" key="2">
    <citation type="submission" date="2021-04" db="EMBL/GenBank/DDBJ databases">
        <authorList>
            <person name="Gilroy R."/>
        </authorList>
    </citation>
    <scope>NUCLEOTIDE SEQUENCE</scope>
    <source>
        <strain evidence="9">ChiSxjej6B18-287</strain>
    </source>
</reference>
<dbReference type="PANTHER" id="PTHR30620">
    <property type="entry name" value="PERIPLASMIC BETA-GLUCOSIDASE-RELATED"/>
    <property type="match status" value="1"/>
</dbReference>
<evidence type="ECO:0000313" key="9">
    <source>
        <dbReference type="EMBL" id="HJC10959.1"/>
    </source>
</evidence>
<dbReference type="Gene3D" id="3.40.50.1700">
    <property type="entry name" value="Glycoside hydrolase family 3 C-terminal domain"/>
    <property type="match status" value="1"/>
</dbReference>
<dbReference type="EC" id="3.2.1.21" evidence="3"/>
<evidence type="ECO:0000256" key="5">
    <source>
        <dbReference type="ARBA" id="ARBA00022801"/>
    </source>
</evidence>
<evidence type="ECO:0000256" key="4">
    <source>
        <dbReference type="ARBA" id="ARBA00022729"/>
    </source>
</evidence>
<protein>
    <recommendedName>
        <fullName evidence="3">beta-glucosidase</fullName>
        <ecNumber evidence="3">3.2.1.21</ecNumber>
    </recommendedName>
</protein>
<evidence type="ECO:0000256" key="6">
    <source>
        <dbReference type="ARBA" id="ARBA00023295"/>
    </source>
</evidence>
<keyword evidence="6" id="KW-0326">Glycosidase</keyword>
<dbReference type="InterPro" id="IPR036962">
    <property type="entry name" value="Glyco_hydro_3_N_sf"/>
</dbReference>
<dbReference type="GO" id="GO:0008422">
    <property type="term" value="F:beta-glucosidase activity"/>
    <property type="evidence" value="ECO:0007669"/>
    <property type="project" value="UniProtKB-EC"/>
</dbReference>
<evidence type="ECO:0000256" key="2">
    <source>
        <dbReference type="ARBA" id="ARBA00005336"/>
    </source>
</evidence>
<evidence type="ECO:0000259" key="7">
    <source>
        <dbReference type="Pfam" id="PF00933"/>
    </source>
</evidence>
<organism evidence="9 10">
    <name type="scientific">Candidatus Blautia merdigallinarum</name>
    <dbReference type="NCBI Taxonomy" id="2838495"/>
    <lineage>
        <taxon>Bacteria</taxon>
        <taxon>Bacillati</taxon>
        <taxon>Bacillota</taxon>
        <taxon>Clostridia</taxon>
        <taxon>Lachnospirales</taxon>
        <taxon>Lachnospiraceae</taxon>
        <taxon>Blautia</taxon>
    </lineage>
</organism>
<evidence type="ECO:0000256" key="1">
    <source>
        <dbReference type="ARBA" id="ARBA00000448"/>
    </source>
</evidence>
<keyword evidence="5 9" id="KW-0378">Hydrolase</keyword>
<reference evidence="9" key="1">
    <citation type="journal article" date="2021" name="PeerJ">
        <title>Extensive microbial diversity within the chicken gut microbiome revealed by metagenomics and culture.</title>
        <authorList>
            <person name="Gilroy R."/>
            <person name="Ravi A."/>
            <person name="Getino M."/>
            <person name="Pursley I."/>
            <person name="Horton D.L."/>
            <person name="Alikhan N.F."/>
            <person name="Baker D."/>
            <person name="Gharbi K."/>
            <person name="Hall N."/>
            <person name="Watson M."/>
            <person name="Adriaenssens E.M."/>
            <person name="Foster-Nyarko E."/>
            <person name="Jarju S."/>
            <person name="Secka A."/>
            <person name="Antonio M."/>
            <person name="Oren A."/>
            <person name="Chaudhuri R.R."/>
            <person name="La Ragione R."/>
            <person name="Hildebrand F."/>
            <person name="Pallen M.J."/>
        </authorList>
    </citation>
    <scope>NUCLEOTIDE SEQUENCE</scope>
    <source>
        <strain evidence="9">ChiSxjej6B18-287</strain>
    </source>
</reference>
<dbReference type="EMBL" id="DWWV01000115">
    <property type="protein sequence ID" value="HJC10959.1"/>
    <property type="molecule type" value="Genomic_DNA"/>
</dbReference>
<dbReference type="Pfam" id="PF00933">
    <property type="entry name" value="Glyco_hydro_3"/>
    <property type="match status" value="1"/>
</dbReference>
<dbReference type="Pfam" id="PF01915">
    <property type="entry name" value="Glyco_hydro_3_C"/>
    <property type="match status" value="1"/>
</dbReference>
<name>A0A9D2N7B4_9FIRM</name>
<keyword evidence="4" id="KW-0732">Signal</keyword>
<feature type="domain" description="Glycoside hydrolase family 3 C-terminal" evidence="8">
    <location>
        <begin position="491"/>
        <end position="723"/>
    </location>
</feature>
<evidence type="ECO:0000259" key="8">
    <source>
        <dbReference type="Pfam" id="PF01915"/>
    </source>
</evidence>
<evidence type="ECO:0000313" key="10">
    <source>
        <dbReference type="Proteomes" id="UP000823893"/>
    </source>
</evidence>
<dbReference type="PANTHER" id="PTHR30620:SF16">
    <property type="entry name" value="LYSOSOMAL BETA GLUCOSIDASE"/>
    <property type="match status" value="1"/>
</dbReference>
<sequence length="733" mass="82713">MFSKKVKKGYVLYQNENGPEIGTSKDRVIIQDGCVFKDLAGTGELLPYEDWRLGYEERAKDLAARLPVEMIAGLMLYSPHQMVPGMPDSPFPGKYKGKDFPDSGCEPWEMSDQQKEFLSQDHIRHVLVSTYQDTRTAVRWQNSVQAYTEALPFGIPVNFSSDPRHGAADSEAEYKSGAGEVSKWPEGIGMAALFDPERVKEFAEIVSREYRALGITTALGPQIDLATDPRWMRLQDTLGLDWERTVKMTRAYCDGLQTTEDAEDGWGKHSVNAMVKHWPGGGTGEAGRDAHYAFGQFAVYPGGKFEEHLKPFTEGAFCLEGPTKKAASVMPYYTVSWEQDKKNHENVGNSYSEYMIKDLLRGKYGYDGVVCTDWDITADPGADLDDFGSRCYGTENLTVAQRHLRIIMNGVDQFGGNQDKKPVMEAYDMGCQLYGEEAMRRRMEESAVRILINIFRTGLFENPYLEEEESQKIVGAQEYVKAGFQAQLDSIVLLKNKAQVLPLKKKLKVYVPKRHIRERKGFFRGILPEQEIQPVSRKLLEEYFIWEDSPREADAAVVFIESPLTDGGYEKGAYVPISLQYRPYKAETARETSIAGSTWWENDRNRSYLGKTGHTANEEDLDLVINTKKVMGEKPVIVCVTMHNPVVCREFEPYADAILAEFGVSTKAVLDMILGVSSPKGRLPVQLPKDMETVERHQEDVAFDLEVYKDEAGNCYDYGFGLNFQGEKLSPKI</sequence>
<dbReference type="InterPro" id="IPR036881">
    <property type="entry name" value="Glyco_hydro_3_C_sf"/>
</dbReference>
<feature type="domain" description="Glycoside hydrolase family 3 N-terminal" evidence="7">
    <location>
        <begin position="109"/>
        <end position="375"/>
    </location>
</feature>
<comment type="similarity">
    <text evidence="2">Belongs to the glycosyl hydrolase 3 family.</text>
</comment>
<dbReference type="GO" id="GO:0009251">
    <property type="term" value="P:glucan catabolic process"/>
    <property type="evidence" value="ECO:0007669"/>
    <property type="project" value="TreeGrafter"/>
</dbReference>
<gene>
    <name evidence="9" type="ORF">H9935_09105</name>
</gene>
<dbReference type="InterPro" id="IPR001764">
    <property type="entry name" value="Glyco_hydro_3_N"/>
</dbReference>
<dbReference type="InterPro" id="IPR051915">
    <property type="entry name" value="Cellulose_Degrad_GH3"/>
</dbReference>
<comment type="catalytic activity">
    <reaction evidence="1">
        <text>Hydrolysis of terminal, non-reducing beta-D-glucosyl residues with release of beta-D-glucose.</text>
        <dbReference type="EC" id="3.2.1.21"/>
    </reaction>
</comment>
<evidence type="ECO:0000256" key="3">
    <source>
        <dbReference type="ARBA" id="ARBA00012744"/>
    </source>
</evidence>
<dbReference type="SUPFAM" id="SSF51445">
    <property type="entry name" value="(Trans)glycosidases"/>
    <property type="match status" value="1"/>
</dbReference>
<dbReference type="InterPro" id="IPR017853">
    <property type="entry name" value="GH"/>
</dbReference>
<dbReference type="AlphaFoldDB" id="A0A9D2N7B4"/>
<dbReference type="PRINTS" id="PR00133">
    <property type="entry name" value="GLHYDRLASE3"/>
</dbReference>
<dbReference type="Gene3D" id="3.20.20.300">
    <property type="entry name" value="Glycoside hydrolase, family 3, N-terminal domain"/>
    <property type="match status" value="1"/>
</dbReference>
<dbReference type="SUPFAM" id="SSF52279">
    <property type="entry name" value="Beta-D-glucan exohydrolase, C-terminal domain"/>
    <property type="match status" value="1"/>
</dbReference>